<reference evidence="3" key="1">
    <citation type="submission" date="2025-08" db="UniProtKB">
        <authorList>
            <consortium name="Ensembl"/>
        </authorList>
    </citation>
    <scope>IDENTIFICATION</scope>
</reference>
<dbReference type="Proteomes" id="UP000472270">
    <property type="component" value="Unassembled WGS sequence"/>
</dbReference>
<keyword evidence="4" id="KW-1185">Reference proteome</keyword>
<dbReference type="PANTHER" id="PTHR10344">
    <property type="entry name" value="THYMIDYLATE KINASE"/>
    <property type="match status" value="1"/>
</dbReference>
<protein>
    <recommendedName>
        <fullName evidence="2">Thymidylate kinase-like domain-containing protein</fullName>
    </recommendedName>
</protein>
<dbReference type="Ensembl" id="ENSSRHT00000086754.1">
    <property type="protein sequence ID" value="ENSSRHP00000084471.1"/>
    <property type="gene ID" value="ENSSRHG00000041820.1"/>
</dbReference>
<evidence type="ECO:0000313" key="4">
    <source>
        <dbReference type="Proteomes" id="UP000472270"/>
    </source>
</evidence>
<dbReference type="GO" id="GO:0005829">
    <property type="term" value="C:cytosol"/>
    <property type="evidence" value="ECO:0007669"/>
    <property type="project" value="TreeGrafter"/>
</dbReference>
<dbReference type="PANTHER" id="PTHR10344:SF1">
    <property type="entry name" value="THYMIDYLATE KINASE"/>
    <property type="match status" value="1"/>
</dbReference>
<dbReference type="GO" id="GO:0006233">
    <property type="term" value="P:dTDP biosynthetic process"/>
    <property type="evidence" value="ECO:0007669"/>
    <property type="project" value="TreeGrafter"/>
</dbReference>
<sequence length="55" mass="6195">MSYRRGALIVLEGVDRAGKTTQCQKLVQALQQSGRAAEMIRFPGKMTSLLFYFPM</sequence>
<accession>A0A673LYC7</accession>
<dbReference type="Gene3D" id="3.40.50.300">
    <property type="entry name" value="P-loop containing nucleotide triphosphate hydrolases"/>
    <property type="match status" value="1"/>
</dbReference>
<dbReference type="SUPFAM" id="SSF52540">
    <property type="entry name" value="P-loop containing nucleoside triphosphate hydrolases"/>
    <property type="match status" value="1"/>
</dbReference>
<proteinExistence type="inferred from homology"/>
<dbReference type="GO" id="GO:0006227">
    <property type="term" value="P:dUDP biosynthetic process"/>
    <property type="evidence" value="ECO:0007669"/>
    <property type="project" value="TreeGrafter"/>
</dbReference>
<reference evidence="3" key="2">
    <citation type="submission" date="2025-09" db="UniProtKB">
        <authorList>
            <consortium name="Ensembl"/>
        </authorList>
    </citation>
    <scope>IDENTIFICATION</scope>
</reference>
<comment type="similarity">
    <text evidence="1">Belongs to the thymidylate kinase family.</text>
</comment>
<evidence type="ECO:0000256" key="1">
    <source>
        <dbReference type="ARBA" id="ARBA00009776"/>
    </source>
</evidence>
<dbReference type="GO" id="GO:0005634">
    <property type="term" value="C:nucleus"/>
    <property type="evidence" value="ECO:0007669"/>
    <property type="project" value="TreeGrafter"/>
</dbReference>
<evidence type="ECO:0000313" key="3">
    <source>
        <dbReference type="Ensembl" id="ENSSRHP00000084471.1"/>
    </source>
</evidence>
<dbReference type="GO" id="GO:0006235">
    <property type="term" value="P:dTTP biosynthetic process"/>
    <property type="evidence" value="ECO:0007669"/>
    <property type="project" value="TreeGrafter"/>
</dbReference>
<dbReference type="Pfam" id="PF02223">
    <property type="entry name" value="Thymidylate_kin"/>
    <property type="match status" value="1"/>
</dbReference>
<organism evidence="3 4">
    <name type="scientific">Sinocyclocheilus rhinocerous</name>
    <dbReference type="NCBI Taxonomy" id="307959"/>
    <lineage>
        <taxon>Eukaryota</taxon>
        <taxon>Metazoa</taxon>
        <taxon>Chordata</taxon>
        <taxon>Craniata</taxon>
        <taxon>Vertebrata</taxon>
        <taxon>Euteleostomi</taxon>
        <taxon>Actinopterygii</taxon>
        <taxon>Neopterygii</taxon>
        <taxon>Teleostei</taxon>
        <taxon>Ostariophysi</taxon>
        <taxon>Cypriniformes</taxon>
        <taxon>Cyprinidae</taxon>
        <taxon>Cyprininae</taxon>
        <taxon>Sinocyclocheilus</taxon>
    </lineage>
</organism>
<dbReference type="GO" id="GO:0004550">
    <property type="term" value="F:nucleoside diphosphate kinase activity"/>
    <property type="evidence" value="ECO:0007669"/>
    <property type="project" value="TreeGrafter"/>
</dbReference>
<name>A0A673LYC7_9TELE</name>
<dbReference type="InterPro" id="IPR039430">
    <property type="entry name" value="Thymidylate_kin-like_dom"/>
</dbReference>
<dbReference type="AlphaFoldDB" id="A0A673LYC7"/>
<dbReference type="InterPro" id="IPR027417">
    <property type="entry name" value="P-loop_NTPase"/>
</dbReference>
<dbReference type="GO" id="GO:0004798">
    <property type="term" value="F:dTMP kinase activity"/>
    <property type="evidence" value="ECO:0007669"/>
    <property type="project" value="TreeGrafter"/>
</dbReference>
<feature type="domain" description="Thymidylate kinase-like" evidence="2">
    <location>
        <begin position="11"/>
        <end position="47"/>
    </location>
</feature>
<evidence type="ECO:0000259" key="2">
    <source>
        <dbReference type="Pfam" id="PF02223"/>
    </source>
</evidence>
<dbReference type="GO" id="GO:0005739">
    <property type="term" value="C:mitochondrion"/>
    <property type="evidence" value="ECO:0007669"/>
    <property type="project" value="TreeGrafter"/>
</dbReference>